<dbReference type="Pfam" id="PF13470">
    <property type="entry name" value="PIN_3"/>
    <property type="match status" value="1"/>
</dbReference>
<dbReference type="PANTHER" id="PTHR34610:SF4">
    <property type="entry name" value="SLL8027 PROTEIN"/>
    <property type="match status" value="1"/>
</dbReference>
<feature type="domain" description="PIN" evidence="1">
    <location>
        <begin position="6"/>
        <end position="114"/>
    </location>
</feature>
<dbReference type="InterPro" id="IPR029060">
    <property type="entry name" value="PIN-like_dom_sf"/>
</dbReference>
<sequence>MAQPPRVILDTSVIIAGLISPHGGSAKVIQACCRGTLLCAVSDSTGDEISRNIDKVGGGVLPGYRALLSSGLGVVNPTSSAVDSFTSFTDPDDAHLLAACDEWEADYLVSLNRKHLLGNERAQSSVRARIITPKKLIEGLGL</sequence>
<protein>
    <submittedName>
        <fullName evidence="2">Putative toxin-antitoxin system toxin component, PIN family</fullName>
    </submittedName>
</protein>
<reference evidence="2 3" key="1">
    <citation type="journal article" date="2016" name="Nat. Commun.">
        <title>Thousands of microbial genomes shed light on interconnected biogeochemical processes in an aquifer system.</title>
        <authorList>
            <person name="Anantharaman K."/>
            <person name="Brown C.T."/>
            <person name="Hug L.A."/>
            <person name="Sharon I."/>
            <person name="Castelle C.J."/>
            <person name="Probst A.J."/>
            <person name="Thomas B.C."/>
            <person name="Singh A."/>
            <person name="Wilkins M.J."/>
            <person name="Karaoz U."/>
            <person name="Brodie E.L."/>
            <person name="Williams K.H."/>
            <person name="Hubbard S.S."/>
            <person name="Banfield J.F."/>
        </authorList>
    </citation>
    <scope>NUCLEOTIDE SEQUENCE [LARGE SCALE GENOMIC DNA]</scope>
</reference>
<organism evidence="2 3">
    <name type="scientific">Candidatus Uhrbacteria bacterium RIFCSPHIGHO2_12_FULL_54_23</name>
    <dbReference type="NCBI Taxonomy" id="1802397"/>
    <lineage>
        <taxon>Bacteria</taxon>
        <taxon>Candidatus Uhriibacteriota</taxon>
    </lineage>
</organism>
<dbReference type="STRING" id="1802397.A3J43_03180"/>
<evidence type="ECO:0000259" key="1">
    <source>
        <dbReference type="Pfam" id="PF13470"/>
    </source>
</evidence>
<evidence type="ECO:0000313" key="3">
    <source>
        <dbReference type="Proteomes" id="UP000176604"/>
    </source>
</evidence>
<comment type="caution">
    <text evidence="2">The sequence shown here is derived from an EMBL/GenBank/DDBJ whole genome shotgun (WGS) entry which is preliminary data.</text>
</comment>
<dbReference type="EMBL" id="MGEF01000026">
    <property type="protein sequence ID" value="OGL78685.1"/>
    <property type="molecule type" value="Genomic_DNA"/>
</dbReference>
<dbReference type="InterPro" id="IPR002850">
    <property type="entry name" value="PIN_toxin-like"/>
</dbReference>
<dbReference type="InterPro" id="IPR002716">
    <property type="entry name" value="PIN_dom"/>
</dbReference>
<dbReference type="AlphaFoldDB" id="A0A1F7UKA4"/>
<dbReference type="SUPFAM" id="SSF88723">
    <property type="entry name" value="PIN domain-like"/>
    <property type="match status" value="1"/>
</dbReference>
<name>A0A1F7UKA4_9BACT</name>
<dbReference type="Proteomes" id="UP000176604">
    <property type="component" value="Unassembled WGS sequence"/>
</dbReference>
<evidence type="ECO:0000313" key="2">
    <source>
        <dbReference type="EMBL" id="OGL78685.1"/>
    </source>
</evidence>
<proteinExistence type="predicted"/>
<accession>A0A1F7UKA4</accession>
<dbReference type="PANTHER" id="PTHR34610">
    <property type="entry name" value="SSL7007 PROTEIN"/>
    <property type="match status" value="1"/>
</dbReference>
<dbReference type="NCBIfam" id="TIGR00305">
    <property type="entry name" value="putative toxin-antitoxin system toxin component, PIN family"/>
    <property type="match status" value="1"/>
</dbReference>
<gene>
    <name evidence="2" type="ORF">A3J43_03180</name>
</gene>